<dbReference type="OrthoDB" id="1696612at2"/>
<evidence type="ECO:0008006" key="4">
    <source>
        <dbReference type="Google" id="ProtNLM"/>
    </source>
</evidence>
<keyword evidence="1" id="KW-0472">Membrane</keyword>
<dbReference type="AlphaFoldDB" id="A0A1T5D0R5"/>
<feature type="transmembrane region" description="Helical" evidence="1">
    <location>
        <begin position="12"/>
        <end position="31"/>
    </location>
</feature>
<dbReference type="Proteomes" id="UP000243406">
    <property type="component" value="Unassembled WGS sequence"/>
</dbReference>
<organism evidence="2 3">
    <name type="scientific">Acetoanaerobium noterae</name>
    <dbReference type="NCBI Taxonomy" id="745369"/>
    <lineage>
        <taxon>Bacteria</taxon>
        <taxon>Bacillati</taxon>
        <taxon>Bacillota</taxon>
        <taxon>Clostridia</taxon>
        <taxon>Peptostreptococcales</taxon>
        <taxon>Filifactoraceae</taxon>
        <taxon>Acetoanaerobium</taxon>
    </lineage>
</organism>
<evidence type="ECO:0000313" key="3">
    <source>
        <dbReference type="Proteomes" id="UP000243406"/>
    </source>
</evidence>
<gene>
    <name evidence="2" type="ORF">SAMN02745120_2520</name>
</gene>
<reference evidence="3" key="1">
    <citation type="submission" date="2017-02" db="EMBL/GenBank/DDBJ databases">
        <authorList>
            <person name="Varghese N."/>
            <person name="Submissions S."/>
        </authorList>
    </citation>
    <scope>NUCLEOTIDE SEQUENCE [LARGE SCALE GENOMIC DNA]</scope>
    <source>
        <strain evidence="3">ATCC 35199</strain>
    </source>
</reference>
<name>A0A1T5D0R5_9FIRM</name>
<proteinExistence type="predicted"/>
<keyword evidence="3" id="KW-1185">Reference proteome</keyword>
<evidence type="ECO:0000313" key="2">
    <source>
        <dbReference type="EMBL" id="SKB65203.1"/>
    </source>
</evidence>
<evidence type="ECO:0000256" key="1">
    <source>
        <dbReference type="SAM" id="Phobius"/>
    </source>
</evidence>
<dbReference type="EMBL" id="FUYN01000006">
    <property type="protein sequence ID" value="SKB65203.1"/>
    <property type="molecule type" value="Genomic_DNA"/>
</dbReference>
<sequence>MNMNKEKLKSNLLIFLFLSSVVLTFIKFNFIENFNLYEKNPYSYSLSLEAGLQSTLRPIQVVVRFGGNNNTKILSGRQRYYQQSKNLLKLSLSKAQGLVEVDAMAYEKAKQTKSLELSFTSLNGKLLSRSFFLEKSLIESLNDITQILIPLVDENAIYIVDSGKTYKLLTSNENSLAMVNELEKSSYIKYYSLKYLFGSSSEVLVPGNEFNILYKAYDTVSSMTPEKSDEIAKDIFNERYDFINRIVETDGSNIYTYNYGQQLLKIQTNGYIEYLNENLPSKDTDVSDAVLGAMNFLTKLDIDLKSVGYEEATPVKVKGKNGYKIVFTEVIDDLRLMPNASKYKLSLIVVGDTVHSFTGIRRSILPYDLSRDQSILLPFKVLDTQFSVLSSKFNVKNGVELFDKIDDIELLYFMDNQYMLIPSWQITIEGKEYVFNGYTGEILYYGLGQS</sequence>
<keyword evidence="1" id="KW-1133">Transmembrane helix</keyword>
<accession>A0A1T5D0R5</accession>
<protein>
    <recommendedName>
        <fullName evidence="4">Two-component signal transduction system YycFG, regulatory protein YycH</fullName>
    </recommendedName>
</protein>
<dbReference type="RefSeq" id="WP_159446474.1">
    <property type="nucleotide sequence ID" value="NZ_FUYN01000006.1"/>
</dbReference>
<keyword evidence="1" id="KW-0812">Transmembrane</keyword>